<comment type="caution">
    <text evidence="1">The sequence shown here is derived from an EMBL/GenBank/DDBJ whole genome shotgun (WGS) entry which is preliminary data.</text>
</comment>
<name>A0ABQ9N9T4_HEVBR</name>
<dbReference type="Gene3D" id="6.10.140.1230">
    <property type="match status" value="1"/>
</dbReference>
<dbReference type="PANTHER" id="PTHR22761">
    <property type="entry name" value="CHARGED MULTIVESICULAR BODY PROTEIN"/>
    <property type="match status" value="1"/>
</dbReference>
<sequence>MDSSVVSEFVRKEVPDWDDEVMATARFKAFSGQRSDWESKYLFWRDLILKIACHLGMFVIRPSKVKNEWFNRGGLTPLCFDHVLFLMYSEGDIMRSVDLVDPRIGRLSQLFRKVRNLVVRSTTTLELMLEDNVILTALLKEKASEIIKLLSESHWTSSCIVTMRKFQDMCGGPNEASAVLSYLSGQGKAQYLSVNKKEFIEGIKVSLSPAPVPTISSLDFDVLHLIWTIEKLQRQIDLIDQRYEISRKSALASLKSGNKKMALRNAREMKLTSESREKCTSLLNRVEELLNAIMNAESTKKVTEAIQIGAQAMKQNRITVDEVDLCLEELEESIDSQKQVEMALESTPSYSGIEDEDVEEEFKKLEFEVGSENLQPSVPGIGVCSTSGETDNLVSTDSLSDALSNLKLQDYSQSQVSVVATRTKESKNPTLEAA</sequence>
<evidence type="ECO:0000313" key="1">
    <source>
        <dbReference type="EMBL" id="KAJ9187960.1"/>
    </source>
</evidence>
<accession>A0ABQ9N9T4</accession>
<dbReference type="Pfam" id="PF03357">
    <property type="entry name" value="Snf7"/>
    <property type="match status" value="1"/>
</dbReference>
<reference evidence="1" key="1">
    <citation type="journal article" date="2023" name="Plant Biotechnol. J.">
        <title>Chromosome-level wild Hevea brasiliensis genome provides new tools for genomic-assisted breeding and valuable loci to elevate rubber yield.</title>
        <authorList>
            <person name="Cheng H."/>
            <person name="Song X."/>
            <person name="Hu Y."/>
            <person name="Wu T."/>
            <person name="Yang Q."/>
            <person name="An Z."/>
            <person name="Feng S."/>
            <person name="Deng Z."/>
            <person name="Wu W."/>
            <person name="Zeng X."/>
            <person name="Tu M."/>
            <person name="Wang X."/>
            <person name="Huang H."/>
        </authorList>
    </citation>
    <scope>NUCLEOTIDE SEQUENCE</scope>
    <source>
        <strain evidence="1">MT/VB/25A 57/8</strain>
    </source>
</reference>
<dbReference type="EMBL" id="JARPOI010000002">
    <property type="protein sequence ID" value="KAJ9187960.1"/>
    <property type="molecule type" value="Genomic_DNA"/>
</dbReference>
<dbReference type="InterPro" id="IPR005024">
    <property type="entry name" value="Snf7_fam"/>
</dbReference>
<organism evidence="1 2">
    <name type="scientific">Hevea brasiliensis</name>
    <name type="common">Para rubber tree</name>
    <name type="synonym">Siphonia brasiliensis</name>
    <dbReference type="NCBI Taxonomy" id="3981"/>
    <lineage>
        <taxon>Eukaryota</taxon>
        <taxon>Viridiplantae</taxon>
        <taxon>Streptophyta</taxon>
        <taxon>Embryophyta</taxon>
        <taxon>Tracheophyta</taxon>
        <taxon>Spermatophyta</taxon>
        <taxon>Magnoliopsida</taxon>
        <taxon>eudicotyledons</taxon>
        <taxon>Gunneridae</taxon>
        <taxon>Pentapetalae</taxon>
        <taxon>rosids</taxon>
        <taxon>fabids</taxon>
        <taxon>Malpighiales</taxon>
        <taxon>Euphorbiaceae</taxon>
        <taxon>Crotonoideae</taxon>
        <taxon>Micrandreae</taxon>
        <taxon>Hevea</taxon>
    </lineage>
</organism>
<dbReference type="Pfam" id="PF25880">
    <property type="entry name" value="WHD_CHMP7_1st"/>
    <property type="match status" value="1"/>
</dbReference>
<keyword evidence="2" id="KW-1185">Reference proteome</keyword>
<proteinExistence type="predicted"/>
<evidence type="ECO:0000313" key="2">
    <source>
        <dbReference type="Proteomes" id="UP001174677"/>
    </source>
</evidence>
<dbReference type="PANTHER" id="PTHR22761:SF7">
    <property type="entry name" value="SNF7 FAMILY PROTEIN"/>
    <property type="match status" value="1"/>
</dbReference>
<gene>
    <name evidence="1" type="ORF">P3X46_003367</name>
</gene>
<dbReference type="Proteomes" id="UP001174677">
    <property type="component" value="Chromosome 2"/>
</dbReference>
<protein>
    <recommendedName>
        <fullName evidence="3">Charged multivesicular body protein 7</fullName>
    </recommendedName>
</protein>
<evidence type="ECO:0008006" key="3">
    <source>
        <dbReference type="Google" id="ProtNLM"/>
    </source>
</evidence>